<dbReference type="GO" id="GO:0016020">
    <property type="term" value="C:membrane"/>
    <property type="evidence" value="ECO:0007669"/>
    <property type="project" value="UniProtKB-SubCell"/>
</dbReference>
<evidence type="ECO:0000256" key="1">
    <source>
        <dbReference type="ARBA" id="ARBA00004141"/>
    </source>
</evidence>
<feature type="transmembrane region" description="Helical" evidence="7">
    <location>
        <begin position="59"/>
        <end position="81"/>
    </location>
</feature>
<dbReference type="InterPro" id="IPR013057">
    <property type="entry name" value="AA_transpt_TM"/>
</dbReference>
<feature type="transmembrane region" description="Helical" evidence="7">
    <location>
        <begin position="378"/>
        <end position="398"/>
    </location>
</feature>
<dbReference type="GeneID" id="69020326"/>
<dbReference type="PANTHER" id="PTHR22950">
    <property type="entry name" value="AMINO ACID TRANSPORTER"/>
    <property type="match status" value="1"/>
</dbReference>
<evidence type="ECO:0000256" key="5">
    <source>
        <dbReference type="ARBA" id="ARBA00023136"/>
    </source>
</evidence>
<feature type="transmembrane region" description="Helical" evidence="7">
    <location>
        <begin position="338"/>
        <end position="357"/>
    </location>
</feature>
<dbReference type="Pfam" id="PF01490">
    <property type="entry name" value="Aa_trans"/>
    <property type="match status" value="1"/>
</dbReference>
<evidence type="ECO:0000256" key="4">
    <source>
        <dbReference type="ARBA" id="ARBA00022989"/>
    </source>
</evidence>
<organism evidence="9 10">
    <name type="scientific">Colletotrichum gloeosporioides</name>
    <name type="common">Anthracnose fungus</name>
    <name type="synonym">Glomerella cingulata</name>
    <dbReference type="NCBI Taxonomy" id="474922"/>
    <lineage>
        <taxon>Eukaryota</taxon>
        <taxon>Fungi</taxon>
        <taxon>Dikarya</taxon>
        <taxon>Ascomycota</taxon>
        <taxon>Pezizomycotina</taxon>
        <taxon>Sordariomycetes</taxon>
        <taxon>Hypocreomycetidae</taxon>
        <taxon>Glomerellales</taxon>
        <taxon>Glomerellaceae</taxon>
        <taxon>Colletotrichum</taxon>
        <taxon>Colletotrichum gloeosporioides species complex</taxon>
    </lineage>
</organism>
<protein>
    <submittedName>
        <fullName evidence="9">N amino acid transport system protein</fullName>
    </submittedName>
</protein>
<reference evidence="9" key="2">
    <citation type="submission" date="2020-03" db="EMBL/GenBank/DDBJ databases">
        <authorList>
            <person name="Fu F.-F."/>
            <person name="Chen J."/>
        </authorList>
    </citation>
    <scope>NUCLEOTIDE SEQUENCE</scope>
    <source>
        <strain evidence="9">Lc1</strain>
    </source>
</reference>
<keyword evidence="5 7" id="KW-0472">Membrane</keyword>
<gene>
    <name evidence="9" type="ORF">GCG54_00013210</name>
</gene>
<proteinExistence type="inferred from homology"/>
<sequence length="487" mass="51991">MPSSYETSSGPNLSEKPDLTAPNNAVPGDSSQTGSVDIEDVGEVFQQAQYRALGWKRTVIILMKLCFATGVLTIPSAFSAVGYGPGIILLVSWGTLTTCEFSTMLFGLGPCLHFVVTYNMDYAYVMYAFRMRYPGVHNIADAAALMGGPVAREVAGGLFLLTWVLASGSGFVGLAEGFKTLSNRPVCNIVWTLVAATCTALISSIPTLGRLSILAWIGFASIFTAVFIVVVGVTQVDRPAAAPQEGPYDMEVHSIGAPAFVPGVVATINLFVGYGSTPTFMPVIAEMKSPKSFTKSLFSSQLFLGACYVSFGTVVYMYCGKYVASPSLGSAGGTLEKIAYGISIPGFIMTTTLWVHLAAKFLLVRILRNSVHLQNKSVVHWVTWLGSTLGISALAFVIAEAVPFFSYLVGLIGSICCMPTCLIIPAFMGLYMDWEVRSLSKAKMGLCLLHCFTVVLASFMTVVGTYTTIQSIVDAYRSGDVGSAFTC</sequence>
<feature type="transmembrane region" description="Helical" evidence="7">
    <location>
        <begin position="154"/>
        <end position="174"/>
    </location>
</feature>
<evidence type="ECO:0000313" key="9">
    <source>
        <dbReference type="EMBL" id="KAF3798469.1"/>
    </source>
</evidence>
<dbReference type="InterPro" id="IPR018247">
    <property type="entry name" value="EF_Hand_1_Ca_BS"/>
</dbReference>
<dbReference type="PANTHER" id="PTHR22950:SF697">
    <property type="entry name" value="AMINO ACID TRANSPORTER (EUROFUNG)"/>
    <property type="match status" value="1"/>
</dbReference>
<reference evidence="9" key="1">
    <citation type="journal article" date="2020" name="Phytopathology">
        <title>Genome sequence and comparative analysis of Colletotrichum gloeosporioides isolated from Liriodendron leaves.</title>
        <authorList>
            <person name="Fu F.F."/>
            <person name="Hao Z."/>
            <person name="Wang P."/>
            <person name="Lu Y."/>
            <person name="Xue L.J."/>
            <person name="Wei G."/>
            <person name="Tian Y."/>
            <person name="Baishi H."/>
            <person name="Xu H."/>
            <person name="Shi J."/>
            <person name="Cheng T."/>
            <person name="Wang G."/>
            <person name="Yi Y."/>
            <person name="Chen J."/>
        </authorList>
    </citation>
    <scope>NUCLEOTIDE SEQUENCE</scope>
    <source>
        <strain evidence="9">Lc1</strain>
    </source>
</reference>
<feature type="domain" description="Amino acid transporter transmembrane" evidence="8">
    <location>
        <begin position="54"/>
        <end position="466"/>
    </location>
</feature>
<feature type="transmembrane region" description="Helical" evidence="7">
    <location>
        <begin position="444"/>
        <end position="469"/>
    </location>
</feature>
<comment type="similarity">
    <text evidence="2">Belongs to the amino acid/polyamine transporter 2 family.</text>
</comment>
<dbReference type="PROSITE" id="PS00018">
    <property type="entry name" value="EF_HAND_1"/>
    <property type="match status" value="1"/>
</dbReference>
<feature type="transmembrane region" description="Helical" evidence="7">
    <location>
        <begin position="255"/>
        <end position="276"/>
    </location>
</feature>
<feature type="region of interest" description="Disordered" evidence="6">
    <location>
        <begin position="1"/>
        <end position="33"/>
    </location>
</feature>
<comment type="subcellular location">
    <subcellularLocation>
        <location evidence="1">Membrane</location>
        <topology evidence="1">Multi-pass membrane protein</topology>
    </subcellularLocation>
</comment>
<evidence type="ECO:0000259" key="8">
    <source>
        <dbReference type="Pfam" id="PF01490"/>
    </source>
</evidence>
<keyword evidence="4 7" id="KW-1133">Transmembrane helix</keyword>
<evidence type="ECO:0000256" key="7">
    <source>
        <dbReference type="SAM" id="Phobius"/>
    </source>
</evidence>
<dbReference type="EMBL" id="WVTB01000095">
    <property type="protein sequence ID" value="KAF3798469.1"/>
    <property type="molecule type" value="Genomic_DNA"/>
</dbReference>
<evidence type="ECO:0000256" key="6">
    <source>
        <dbReference type="SAM" id="MobiDB-lite"/>
    </source>
</evidence>
<feature type="transmembrane region" description="Helical" evidence="7">
    <location>
        <begin position="297"/>
        <end position="318"/>
    </location>
</feature>
<dbReference type="Proteomes" id="UP000613401">
    <property type="component" value="Unassembled WGS sequence"/>
</dbReference>
<feature type="compositionally biased region" description="Polar residues" evidence="6">
    <location>
        <begin position="1"/>
        <end position="12"/>
    </location>
</feature>
<feature type="transmembrane region" description="Helical" evidence="7">
    <location>
        <begin position="404"/>
        <end position="432"/>
    </location>
</feature>
<keyword evidence="10" id="KW-1185">Reference proteome</keyword>
<comment type="caution">
    <text evidence="9">The sequence shown here is derived from an EMBL/GenBank/DDBJ whole genome shotgun (WGS) entry which is preliminary data.</text>
</comment>
<dbReference type="GO" id="GO:0015179">
    <property type="term" value="F:L-amino acid transmembrane transporter activity"/>
    <property type="evidence" value="ECO:0007669"/>
    <property type="project" value="TreeGrafter"/>
</dbReference>
<dbReference type="AlphaFoldDB" id="A0A8H4FEW5"/>
<feature type="transmembrane region" description="Helical" evidence="7">
    <location>
        <begin position="101"/>
        <end position="124"/>
    </location>
</feature>
<feature type="transmembrane region" description="Helical" evidence="7">
    <location>
        <begin position="213"/>
        <end position="235"/>
    </location>
</feature>
<evidence type="ECO:0000313" key="10">
    <source>
        <dbReference type="Proteomes" id="UP000613401"/>
    </source>
</evidence>
<keyword evidence="3 7" id="KW-0812">Transmembrane</keyword>
<evidence type="ECO:0000256" key="2">
    <source>
        <dbReference type="ARBA" id="ARBA00008066"/>
    </source>
</evidence>
<accession>A0A8H4FEW5</accession>
<feature type="transmembrane region" description="Helical" evidence="7">
    <location>
        <begin position="189"/>
        <end position="206"/>
    </location>
</feature>
<name>A0A8H4FEW5_COLGL</name>
<evidence type="ECO:0000256" key="3">
    <source>
        <dbReference type="ARBA" id="ARBA00022692"/>
    </source>
</evidence>
<dbReference type="RefSeq" id="XP_045257629.1">
    <property type="nucleotide sequence ID" value="XM_045413068.1"/>
</dbReference>